<evidence type="ECO:0000313" key="1">
    <source>
        <dbReference type="EMBL" id="PSR23714.1"/>
    </source>
</evidence>
<proteinExistence type="predicted"/>
<reference evidence="1 2" key="1">
    <citation type="journal article" date="2014" name="BMC Genomics">
        <title>Comparison of environmental and isolate Sulfobacillus genomes reveals diverse carbon, sulfur, nitrogen, and hydrogen metabolisms.</title>
        <authorList>
            <person name="Justice N.B."/>
            <person name="Norman A."/>
            <person name="Brown C.T."/>
            <person name="Singh A."/>
            <person name="Thomas B.C."/>
            <person name="Banfield J.F."/>
        </authorList>
    </citation>
    <scope>NUCLEOTIDE SEQUENCE [LARGE SCALE GENOMIC DNA]</scope>
    <source>
        <strain evidence="1">AMDSBA5</strain>
    </source>
</reference>
<organism evidence="1 2">
    <name type="scientific">Sulfobacillus thermosulfidooxidans</name>
    <dbReference type="NCBI Taxonomy" id="28034"/>
    <lineage>
        <taxon>Bacteria</taxon>
        <taxon>Bacillati</taxon>
        <taxon>Bacillota</taxon>
        <taxon>Clostridia</taxon>
        <taxon>Eubacteriales</taxon>
        <taxon>Clostridiales Family XVII. Incertae Sedis</taxon>
        <taxon>Sulfobacillus</taxon>
    </lineage>
</organism>
<dbReference type="InterPro" id="IPR019089">
    <property type="entry name" value="Cas_GSU0054"/>
</dbReference>
<comment type="caution">
    <text evidence="1">The sequence shown here is derived from an EMBL/GenBank/DDBJ whole genome shotgun (WGS) entry which is preliminary data.</text>
</comment>
<dbReference type="NCBIfam" id="TIGR02165">
    <property type="entry name" value="cas5_6_GSU0054"/>
    <property type="match status" value="2"/>
</dbReference>
<sequence length="748" mass="84011">MNLIIRIFFQDTCYHGEANNGHNEWPPSPFRLFQALVAGAGLAHALTPPIGEALRWLERQPPPTIAAPVPIATTQPWTLYVLNNSRDKYPVHKLRGAQKHMHPVWFAPNIPVIYRWIVTPEDTAFAQSIHTLTSLLYQLGRGVDLAWATSDWVEDHVGQAILDQYPGRIWQPTNTTDHENGIDLRVPQPGSWNSLHQRHTAWATRWSDTPSDRTQPPHGVQALPPASFRTVYYDTRPLQWLYALWDRRTDAWAPWPLAAMSQLTQQIHHSLITRCLPVFPIETIYTLLHHLILQPLPSIGHPDADLHIRRVLITIPPTLSNLEIALDDLRWALDGLVIEDHTILIRTTDSSFLQQHYAHPAAVWETVTPILIPQHSQSSRAAGLPHLDHLAASATAVTEALRAAGIREPITHLQLQHAPWRRHGLSTRAFQNCPRGREAWHATVTFARPIEGPIAIGIGRQYGWGLLAPRQTPPDIAVSNPIVTTAHVPTSGNPTAPEPGTPTIARLQLTGSQRPSLTDAVLIGDVVRRALMAQVGRLGHPIPPSLTGRDTSGHVRTDDHRHAFFLPEDADNDGWLDHVMIYIPDGLDRTLIQALNRLTMLYPSDGGHEWPVILDRIGSPDLFTSHSRMVAQTRIWQSVTPYLHPWHTKRHGRFGPSEQLRRELALRGFPDPLEVVALPAVVVRQKRFTLPDYRRIRADRTKTLPDPIGSFWRIIFPHPVQGPVALGYACHYGLGLFAAQADGERVSR</sequence>
<gene>
    <name evidence="1" type="ORF">C7B47_15640</name>
</gene>
<evidence type="ECO:0008006" key="3">
    <source>
        <dbReference type="Google" id="ProtNLM"/>
    </source>
</evidence>
<dbReference type="Pfam" id="PF09609">
    <property type="entry name" value="Cas_GSU0054"/>
    <property type="match status" value="1"/>
</dbReference>
<name>A0A2T2WNA5_SULTH</name>
<protein>
    <recommendedName>
        <fullName evidence="3">Type I-U CRISPR-associated protein Cas5/Cas6</fullName>
    </recommendedName>
</protein>
<dbReference type="Proteomes" id="UP000242705">
    <property type="component" value="Unassembled WGS sequence"/>
</dbReference>
<dbReference type="AlphaFoldDB" id="A0A2T2WNA5"/>
<dbReference type="EMBL" id="PXYX01000065">
    <property type="protein sequence ID" value="PSR23714.1"/>
    <property type="molecule type" value="Genomic_DNA"/>
</dbReference>
<evidence type="ECO:0000313" key="2">
    <source>
        <dbReference type="Proteomes" id="UP000242705"/>
    </source>
</evidence>
<accession>A0A2T2WNA5</accession>